<dbReference type="PROSITE" id="PS50190">
    <property type="entry name" value="SEC7"/>
    <property type="match status" value="1"/>
</dbReference>
<feature type="region of interest" description="Disordered" evidence="6">
    <location>
        <begin position="1"/>
        <end position="99"/>
    </location>
</feature>
<dbReference type="InterPro" id="IPR035999">
    <property type="entry name" value="Sec7_dom_sf"/>
</dbReference>
<dbReference type="Pfam" id="PF16213">
    <property type="entry name" value="DCB"/>
    <property type="match status" value="1"/>
</dbReference>
<keyword evidence="2" id="KW-0963">Cytoplasm</keyword>
<proteinExistence type="predicted"/>
<dbReference type="GO" id="GO:0032012">
    <property type="term" value="P:regulation of ARF protein signal transduction"/>
    <property type="evidence" value="ECO:0007669"/>
    <property type="project" value="InterPro"/>
</dbReference>
<dbReference type="GO" id="GO:0005085">
    <property type="term" value="F:guanyl-nucleotide exchange factor activity"/>
    <property type="evidence" value="ECO:0007669"/>
    <property type="project" value="InterPro"/>
</dbReference>
<dbReference type="OrthoDB" id="18431at2759"/>
<dbReference type="SUPFAM" id="SSF48371">
    <property type="entry name" value="ARM repeat"/>
    <property type="match status" value="1"/>
</dbReference>
<evidence type="ECO:0000256" key="1">
    <source>
        <dbReference type="ARBA" id="ARBA00022448"/>
    </source>
</evidence>
<feature type="region of interest" description="Disordered" evidence="6">
    <location>
        <begin position="1622"/>
        <end position="1651"/>
    </location>
</feature>
<protein>
    <recommendedName>
        <fullName evidence="7">SEC7 domain-containing protein</fullName>
    </recommendedName>
</protein>
<evidence type="ECO:0000313" key="9">
    <source>
        <dbReference type="Proteomes" id="UP000094801"/>
    </source>
</evidence>
<dbReference type="FunFam" id="1.10.220.20:FF:000002">
    <property type="entry name" value="Brefeldin A-inhibited guanine nucleotide-exchange protein 1"/>
    <property type="match status" value="1"/>
</dbReference>
<dbReference type="InterPro" id="IPR015403">
    <property type="entry name" value="Mon2/Sec7/BIG1-like_HDS"/>
</dbReference>
<keyword evidence="9" id="KW-1185">Reference proteome</keyword>
<dbReference type="GO" id="GO:0015031">
    <property type="term" value="P:protein transport"/>
    <property type="evidence" value="ECO:0007669"/>
    <property type="project" value="UniProtKB-KW"/>
</dbReference>
<dbReference type="InterPro" id="IPR032691">
    <property type="entry name" value="Mon2/Sec7/BIG1-like_HUS"/>
</dbReference>
<reference evidence="9" key="1">
    <citation type="submission" date="2016-04" db="EMBL/GenBank/DDBJ databases">
        <title>Comparative genomics of biotechnologically important yeasts.</title>
        <authorList>
            <consortium name="DOE Joint Genome Institute"/>
            <person name="Riley R."/>
            <person name="Haridas S."/>
            <person name="Wolfe K.H."/>
            <person name="Lopes M.R."/>
            <person name="Hittinger C.T."/>
            <person name="Goker M."/>
            <person name="Salamov A."/>
            <person name="Wisecaver J."/>
            <person name="Long T.M."/>
            <person name="Aerts A.L."/>
            <person name="Barry K."/>
            <person name="Choi C."/>
            <person name="Clum A."/>
            <person name="Coughlan A.Y."/>
            <person name="Deshpande S."/>
            <person name="Douglass A.P."/>
            <person name="Hanson S.J."/>
            <person name="Klenk H.-P."/>
            <person name="Labutti K."/>
            <person name="Lapidus A."/>
            <person name="Lindquist E."/>
            <person name="Lipzen A."/>
            <person name="Meier-Kolthoff J.P."/>
            <person name="Ohm R.A."/>
            <person name="Otillar R.P."/>
            <person name="Pangilinan J."/>
            <person name="Peng Y."/>
            <person name="Rokas A."/>
            <person name="Rosa C.A."/>
            <person name="Scheuner C."/>
            <person name="Sibirny A.A."/>
            <person name="Slot J.C."/>
            <person name="Stielow J.B."/>
            <person name="Sun H."/>
            <person name="Kurtzman C.P."/>
            <person name="Blackwell M."/>
            <person name="Grigoriev I.V."/>
            <person name="Jeffries T.W."/>
        </authorList>
    </citation>
    <scope>NUCLEOTIDE SEQUENCE [LARGE SCALE GENOMIC DNA]</scope>
    <source>
        <strain evidence="9">NRRL YB-2248</strain>
    </source>
</reference>
<dbReference type="InterPro" id="IPR046455">
    <property type="entry name" value="Sec7/BIG1-like_C"/>
</dbReference>
<dbReference type="FunFam" id="1.10.1000.11:FF:000003">
    <property type="entry name" value="Brefeldin A-inhibited guanine nucleotide-exchange protein 1"/>
    <property type="match status" value="1"/>
</dbReference>
<dbReference type="PANTHER" id="PTHR10663">
    <property type="entry name" value="GUANYL-NUCLEOTIDE EXCHANGE FACTOR"/>
    <property type="match status" value="1"/>
</dbReference>
<comment type="subcellular location">
    <subcellularLocation>
        <location evidence="5">Cytoplasmic vesicle</location>
        <location evidence="5">COPI-coated vesicle membrane</location>
    </subcellularLocation>
</comment>
<dbReference type="InterPro" id="IPR000904">
    <property type="entry name" value="Sec7_dom"/>
</dbReference>
<dbReference type="SUPFAM" id="SSF48425">
    <property type="entry name" value="Sec7 domain"/>
    <property type="match status" value="1"/>
</dbReference>
<sequence>MSELDIATEQEVSNDPPQTVSTELKPDVESNENTKTSDEKVDDEEEEEEEKDSDKPLTDDGVDVTVENPPPQSSATDSLDETKPEQTPTLEVDNSVATSTTTTTSASALASASTPIKKKLAPVNSVNESATISFIKTSFDRIVTIKEIVKKHPDIIAATTKAITILKSGELPSQDIIFEPLKLSCEKGNVEAKIVALDCLSKIFTFNVFNSPKLIFFKKSKPDLKTDADMDSSIEGNGSSNIDGGQMPLIEAAVQVISACFDGEGTDEKIELQVIRVLTAAILNESMPVHGKILLQAVRQIYNIFLLSLSPVNQGIAQATLTQVVNIVFDKVKSARKKLSKRSSFVSINNNTDNNGSITPTTTAPVHSAEKMTLKQMEDSLQQNDNIQLSSTSDDMFTDENELIVKDAFLIFRSMSNLSVKVVENGSIDMRSHSIRSKLLSLHIVHWVLKNHIEVFLDKDCIIINKATNERTVLIDAVRKYICLILSRNAASQLAPVYEISLEIYWIMIDKLRNEFKSEIPVFLDEIYFPISDMKSSSSHQKRYLLNVVQRICNDPKALIELYLNYDCDPSMPNLCESIMDYLAKFALSRVDATMAQKVSYKESLTRKMATYDLNDVPQLNVSKLGGHPPNPDANLNFPIEYALKMTSIDCIVGFLRSLNRWSGKPLNPINGAGIESINGNGESLTGSLASLGYFNRERAFTNGSSYSQAEGNDSANISIGGGETVIHTPTEETSVTGSTSQFETIKQRKTAFLDSVKLFNFSPKKGMKALLENKFIPSDSPSDIAQFLLETETLDKAVIGEFLGEGDEKHISIMHSFVDLMDFKNKNMLEALRFFLQHFRLPGESQKIDRFMLKFADKYVNDNPNVFANADTVYILSYSVILLNTDQHSIQVKNRMTLEDFLNNNRGIDDGKDLDPKFLEEIYLDIQNDEILLKSEQHAALISNDVQNVQNSNTLFGGRDLAKEAYLKASKEMANKTEQAVKSLRDLNKKHSKVIFYSAENSNNNAEHVRSIFENLWMSILAGLTPPFKDYDDDDTTKALLEGIKLSIDISCMFDLDYARTSFIRALVQFCNLNNPEELKDKNIAAIYTLLEIAVEENNSLKDSWKNILSSISQIERLKLLAQGINSDVVPDLLNARLANRNSLESNRSSNNNTGFFASFGKKQSISEQTFQHHYNQKLPIELIHKINSTDLDVAMDKVFSKSSTIEGNGIFDFISSLSEVAHEEIESSGSSESPRMFSLQKMVDVCYYNMGRIRVQWSALWSVMNEKFNEFGCHKNNTIAFFALDSLRQLSERFFEIEELSHFKFQKEFLKPFNYIMLNNNDLQVREMVLDCVNYMICKKSDSIRSGWVTLLEILTNAAKDSNENFVAKGFKYVNMTLKEHFEEVFKSDAYESLVICLTEYAKNEKFQKTSLQSLQAMKNIVKVISKKSGISENENTSKMDELTVNQLWFPLLFGFHDVIMTGDDLEVRSEALNFMFDALVKNGGHFEGEFWDRICNELLFPIFGGLSKHWEIESNQDDIISVWMSTTLIQALRNMIALFGFYFETLSRMMDGYLKLLVSCICQDNETISKIGIQCLKELIIQNMDGFTQDHWNKINSSFANLFELTTAKELFQADPLKSVENNGNGNGNGHHHSYGQEEDEEEEGDDVSVAVGQSIDEIDASKSPLSRDRSKDKSAIVIKCVLQLHMIDILAELFDVNEFCNTIPVSNLLQLAGLLESSYKFAREFNEDYNLRVRLWNAGVINKLPNLLKQETSSVAVYISILFRIYTDVEKSNEETRSSIAGILIPMGVSILDRYVKLDELEQSRNIQTWRPVVVEILQAYTELEQKDFVDCCPMVYDLVIQLFDKSLMSDLRLTVQTFLRRVGDVYVVEK</sequence>
<dbReference type="InterPro" id="IPR016024">
    <property type="entry name" value="ARM-type_fold"/>
</dbReference>
<gene>
    <name evidence="8" type="ORF">CANARDRAFT_30309</name>
</gene>
<dbReference type="CDD" id="cd00171">
    <property type="entry name" value="Sec7"/>
    <property type="match status" value="1"/>
</dbReference>
<feature type="compositionally biased region" description="Acidic residues" evidence="6">
    <location>
        <begin position="1640"/>
        <end position="1650"/>
    </location>
</feature>
<dbReference type="Pfam" id="PF12783">
    <property type="entry name" value="Sec7-like_HUS"/>
    <property type="match status" value="1"/>
</dbReference>
<dbReference type="GO" id="GO:0030663">
    <property type="term" value="C:COPI-coated vesicle membrane"/>
    <property type="evidence" value="ECO:0007669"/>
    <property type="project" value="UniProtKB-SubCell"/>
</dbReference>
<evidence type="ECO:0000256" key="6">
    <source>
        <dbReference type="SAM" id="MobiDB-lite"/>
    </source>
</evidence>
<dbReference type="PANTHER" id="PTHR10663:SF375">
    <property type="entry name" value="LD29171P"/>
    <property type="match status" value="1"/>
</dbReference>
<name>A0A1E4SUC3_9ASCO</name>
<dbReference type="EMBL" id="KV453868">
    <property type="protein sequence ID" value="ODV83081.1"/>
    <property type="molecule type" value="Genomic_DNA"/>
</dbReference>
<evidence type="ECO:0000256" key="5">
    <source>
        <dbReference type="ARBA" id="ARBA00060451"/>
    </source>
</evidence>
<feature type="domain" description="SEC7" evidence="7">
    <location>
        <begin position="742"/>
        <end position="930"/>
    </location>
</feature>
<dbReference type="Pfam" id="PF01369">
    <property type="entry name" value="Sec7"/>
    <property type="match status" value="1"/>
</dbReference>
<evidence type="ECO:0000256" key="2">
    <source>
        <dbReference type="ARBA" id="ARBA00022490"/>
    </source>
</evidence>
<evidence type="ECO:0000256" key="3">
    <source>
        <dbReference type="ARBA" id="ARBA00022927"/>
    </source>
</evidence>
<dbReference type="STRING" id="983967.A0A1E4SUC3"/>
<accession>A0A1E4SUC3</accession>
<dbReference type="Gene3D" id="1.10.1000.11">
    <property type="entry name" value="Arf Nucleotide-binding Site Opener,domain 2"/>
    <property type="match status" value="1"/>
</dbReference>
<dbReference type="InterPro" id="IPR023394">
    <property type="entry name" value="Sec7_C_sf"/>
</dbReference>
<evidence type="ECO:0000256" key="4">
    <source>
        <dbReference type="ARBA" id="ARBA00023136"/>
    </source>
</evidence>
<keyword evidence="4" id="KW-0472">Membrane</keyword>
<evidence type="ECO:0000313" key="8">
    <source>
        <dbReference type="EMBL" id="ODV83081.1"/>
    </source>
</evidence>
<evidence type="ECO:0000259" key="7">
    <source>
        <dbReference type="PROSITE" id="PS50190"/>
    </source>
</evidence>
<keyword evidence="1" id="KW-0813">Transport</keyword>
<dbReference type="Gene3D" id="1.10.220.20">
    <property type="match status" value="1"/>
</dbReference>
<dbReference type="SMART" id="SM00222">
    <property type="entry name" value="Sec7"/>
    <property type="match status" value="1"/>
</dbReference>
<dbReference type="Pfam" id="PF09324">
    <property type="entry name" value="Sec7-like_HDS"/>
    <property type="match status" value="1"/>
</dbReference>
<feature type="compositionally biased region" description="Acidic residues" evidence="6">
    <location>
        <begin position="40"/>
        <end position="51"/>
    </location>
</feature>
<dbReference type="Proteomes" id="UP000094801">
    <property type="component" value="Unassembled WGS sequence"/>
</dbReference>
<dbReference type="Pfam" id="PF20252">
    <property type="entry name" value="BIG2_C"/>
    <property type="match status" value="1"/>
</dbReference>
<keyword evidence="3" id="KW-0653">Protein transport</keyword>
<organism evidence="8 9">
    <name type="scientific">[Candida] arabinofermentans NRRL YB-2248</name>
    <dbReference type="NCBI Taxonomy" id="983967"/>
    <lineage>
        <taxon>Eukaryota</taxon>
        <taxon>Fungi</taxon>
        <taxon>Dikarya</taxon>
        <taxon>Ascomycota</taxon>
        <taxon>Saccharomycotina</taxon>
        <taxon>Pichiomycetes</taxon>
        <taxon>Pichiales</taxon>
        <taxon>Pichiaceae</taxon>
        <taxon>Ogataea</taxon>
        <taxon>Ogataea/Candida clade</taxon>
    </lineage>
</organism>
<feature type="compositionally biased region" description="Polar residues" evidence="6">
    <location>
        <begin position="10"/>
        <end position="22"/>
    </location>
</feature>
<dbReference type="InterPro" id="IPR032629">
    <property type="entry name" value="DCB_dom"/>
</dbReference>